<sequence>MTKLKGVFFDIGSTLVMGPNLSPNKEIALMINRPEVDADAIGKVIMVKEFRGPSDVIKHITSLDIDDPRAVESGIAKLWDRQEKDAIEISGATQSVVSLKQMGLRLGLISDIWVPYYESVKRACPAIIEAVDSATLSFKEGLKKPDTLLFKRALLSLDLAPDEAVMVGDSYSSDIEPAMKIGMTTIWVLSRPEREIDSIINVIYGKSQKPDYIVGNISNLLQLNIWR</sequence>
<dbReference type="InterPro" id="IPR023214">
    <property type="entry name" value="HAD_sf"/>
</dbReference>
<dbReference type="Gene3D" id="1.10.150.520">
    <property type="match status" value="1"/>
</dbReference>
<keyword evidence="1" id="KW-0378">Hydrolase</keyword>
<protein>
    <submittedName>
        <fullName evidence="3">Haloacid dehalogenase</fullName>
    </submittedName>
</protein>
<evidence type="ECO:0000313" key="3">
    <source>
        <dbReference type="EMBL" id="KWT79144.1"/>
    </source>
</evidence>
<dbReference type="Pfam" id="PF13242">
    <property type="entry name" value="Hydrolase_like"/>
    <property type="match status" value="1"/>
</dbReference>
<keyword evidence="4" id="KW-1185">Reference proteome</keyword>
<evidence type="ECO:0000256" key="1">
    <source>
        <dbReference type="ARBA" id="ARBA00022801"/>
    </source>
</evidence>
<gene>
    <name evidence="3" type="ORF">ASN18_2765</name>
</gene>
<dbReference type="InterPro" id="IPR051400">
    <property type="entry name" value="HAD-like_hydrolase"/>
</dbReference>
<comment type="caution">
    <text evidence="3">The sequence shown here is derived from an EMBL/GenBank/DDBJ whole genome shotgun (WGS) entry which is preliminary data.</text>
</comment>
<dbReference type="PANTHER" id="PTHR46470:SF3">
    <property type="entry name" value="N-ACYLNEURAMINATE-9-PHOSPHATASE"/>
    <property type="match status" value="1"/>
</dbReference>
<accession>A0ABR5SFZ4</accession>
<dbReference type="Proteomes" id="UP000060487">
    <property type="component" value="Unassembled WGS sequence"/>
</dbReference>
<keyword evidence="2" id="KW-0460">Magnesium</keyword>
<name>A0ABR5SFZ4_9BACT</name>
<reference evidence="3 4" key="1">
    <citation type="submission" date="2015-11" db="EMBL/GenBank/DDBJ databases">
        <authorList>
            <person name="Lin W."/>
        </authorList>
    </citation>
    <scope>NUCLEOTIDE SEQUENCE [LARGE SCALE GENOMIC DNA]</scope>
    <source>
        <strain evidence="3 4">HCH-1</strain>
    </source>
</reference>
<organism evidence="3 4">
    <name type="scientific">Candidatus Magnetominusculus xianensis</name>
    <dbReference type="NCBI Taxonomy" id="1748249"/>
    <lineage>
        <taxon>Bacteria</taxon>
        <taxon>Pseudomonadati</taxon>
        <taxon>Nitrospirota</taxon>
        <taxon>Nitrospiria</taxon>
        <taxon>Nitrospirales</taxon>
        <taxon>Nitrospiraceae</taxon>
        <taxon>Candidatus Magnetominusculus</taxon>
    </lineage>
</organism>
<evidence type="ECO:0000313" key="4">
    <source>
        <dbReference type="Proteomes" id="UP000060487"/>
    </source>
</evidence>
<evidence type="ECO:0000256" key="2">
    <source>
        <dbReference type="ARBA" id="ARBA00022842"/>
    </source>
</evidence>
<proteinExistence type="predicted"/>
<dbReference type="Gene3D" id="3.40.50.1000">
    <property type="entry name" value="HAD superfamily/HAD-like"/>
    <property type="match status" value="1"/>
</dbReference>
<dbReference type="EMBL" id="LNQR01000108">
    <property type="protein sequence ID" value="KWT79144.1"/>
    <property type="molecule type" value="Genomic_DNA"/>
</dbReference>
<dbReference type="PANTHER" id="PTHR46470">
    <property type="entry name" value="N-ACYLNEURAMINATE-9-PHOSPHATASE"/>
    <property type="match status" value="1"/>
</dbReference>
<dbReference type="InterPro" id="IPR036412">
    <property type="entry name" value="HAD-like_sf"/>
</dbReference>
<dbReference type="SUPFAM" id="SSF56784">
    <property type="entry name" value="HAD-like"/>
    <property type="match status" value="1"/>
</dbReference>